<dbReference type="EMBL" id="LGIA01000171">
    <property type="protein sequence ID" value="KOH44044.1"/>
    <property type="molecule type" value="Genomic_DNA"/>
</dbReference>
<comment type="caution">
    <text evidence="1">The sequence shown here is derived from an EMBL/GenBank/DDBJ whole genome shotgun (WGS) entry which is preliminary data.</text>
</comment>
<keyword evidence="2" id="KW-1185">Reference proteome</keyword>
<evidence type="ECO:0000313" key="1">
    <source>
        <dbReference type="EMBL" id="KOH44044.1"/>
    </source>
</evidence>
<sequence>MVRLVGVRFSRDKFRNIFQFQYGAIGGKTPQQATRRIKNFNSSMVRLVAGVPAFHQ</sequence>
<dbReference type="AlphaFoldDB" id="A0A0L8V6H5"/>
<reference evidence="2" key="1">
    <citation type="submission" date="2015-07" db="EMBL/GenBank/DDBJ databases">
        <title>Genome sequencing of Sunxiuqinia dokdonensis strain SK.</title>
        <authorList>
            <person name="Ahn S."/>
            <person name="Kim B.-C."/>
        </authorList>
    </citation>
    <scope>NUCLEOTIDE SEQUENCE [LARGE SCALE GENOMIC DNA]</scope>
    <source>
        <strain evidence="2">SK</strain>
    </source>
</reference>
<name>A0A0L8V6H5_9BACT</name>
<accession>A0A0L8V6H5</accession>
<protein>
    <submittedName>
        <fullName evidence="1">Uncharacterized protein</fullName>
    </submittedName>
</protein>
<proteinExistence type="predicted"/>
<evidence type="ECO:0000313" key="2">
    <source>
        <dbReference type="Proteomes" id="UP000036958"/>
    </source>
</evidence>
<gene>
    <name evidence="1" type="ORF">NC99_30370</name>
</gene>
<dbReference type="Proteomes" id="UP000036958">
    <property type="component" value="Unassembled WGS sequence"/>
</dbReference>
<organism evidence="1 2">
    <name type="scientific">Sunxiuqinia dokdonensis</name>
    <dbReference type="NCBI Taxonomy" id="1409788"/>
    <lineage>
        <taxon>Bacteria</taxon>
        <taxon>Pseudomonadati</taxon>
        <taxon>Bacteroidota</taxon>
        <taxon>Bacteroidia</taxon>
        <taxon>Marinilabiliales</taxon>
        <taxon>Prolixibacteraceae</taxon>
        <taxon>Sunxiuqinia</taxon>
    </lineage>
</organism>